<evidence type="ECO:0000256" key="1">
    <source>
        <dbReference type="SAM" id="Phobius"/>
    </source>
</evidence>
<reference evidence="2 3" key="1">
    <citation type="submission" date="2008-10" db="EMBL/GenBank/DDBJ databases">
        <title>Draft genome sequence of Desulvovibrio piger (ATCC 29098).</title>
        <authorList>
            <person name="Sudarsanam P."/>
            <person name="Ley R."/>
            <person name="Guruge J."/>
            <person name="Turnbaugh P.J."/>
            <person name="Mahowald M."/>
            <person name="Liep D."/>
            <person name="Gordon J."/>
        </authorList>
    </citation>
    <scope>NUCLEOTIDE SEQUENCE [LARGE SCALE GENOMIC DNA]</scope>
    <source>
        <strain evidence="2 3">ATCC 29098</strain>
    </source>
</reference>
<evidence type="ECO:0008006" key="4">
    <source>
        <dbReference type="Google" id="ProtNLM"/>
    </source>
</evidence>
<dbReference type="OrthoDB" id="10017407at2"/>
<keyword evidence="1" id="KW-1133">Transmembrane helix</keyword>
<evidence type="ECO:0000313" key="3">
    <source>
        <dbReference type="Proteomes" id="UP000003676"/>
    </source>
</evidence>
<proteinExistence type="predicted"/>
<feature type="transmembrane region" description="Helical" evidence="1">
    <location>
        <begin position="145"/>
        <end position="163"/>
    </location>
</feature>
<reference evidence="2 3" key="2">
    <citation type="submission" date="2008-10" db="EMBL/GenBank/DDBJ databases">
        <authorList>
            <person name="Fulton L."/>
            <person name="Clifton S."/>
            <person name="Fulton B."/>
            <person name="Xu J."/>
            <person name="Minx P."/>
            <person name="Pepin K.H."/>
            <person name="Johnson M."/>
            <person name="Bhonagiri V."/>
            <person name="Nash W.E."/>
            <person name="Mardis E.R."/>
            <person name="Wilson R.K."/>
        </authorList>
    </citation>
    <scope>NUCLEOTIDE SEQUENCE [LARGE SCALE GENOMIC DNA]</scope>
    <source>
        <strain evidence="2 3">ATCC 29098</strain>
    </source>
</reference>
<evidence type="ECO:0000313" key="2">
    <source>
        <dbReference type="EMBL" id="EEB33796.1"/>
    </source>
</evidence>
<comment type="caution">
    <text evidence="2">The sequence shown here is derived from an EMBL/GenBank/DDBJ whole genome shotgun (WGS) entry which is preliminary data.</text>
</comment>
<protein>
    <recommendedName>
        <fullName evidence="4">Transmembrane protein</fullName>
    </recommendedName>
</protein>
<dbReference type="RefSeq" id="WP_006005922.1">
    <property type="nucleotide sequence ID" value="NZ_DS996355.1"/>
</dbReference>
<keyword evidence="1" id="KW-0472">Membrane</keyword>
<dbReference type="Proteomes" id="UP000003676">
    <property type="component" value="Unassembled WGS sequence"/>
</dbReference>
<dbReference type="AlphaFoldDB" id="B6WTA6"/>
<keyword evidence="1" id="KW-0812">Transmembrane</keyword>
<gene>
    <name evidence="2" type="ORF">DESPIG_01311</name>
</gene>
<organism evidence="2 3">
    <name type="scientific">Desulfovibrio piger ATCC 29098</name>
    <dbReference type="NCBI Taxonomy" id="411464"/>
    <lineage>
        <taxon>Bacteria</taxon>
        <taxon>Pseudomonadati</taxon>
        <taxon>Thermodesulfobacteriota</taxon>
        <taxon>Desulfovibrionia</taxon>
        <taxon>Desulfovibrionales</taxon>
        <taxon>Desulfovibrionaceae</taxon>
        <taxon>Desulfovibrio</taxon>
    </lineage>
</organism>
<name>B6WTA6_9BACT</name>
<dbReference type="EMBL" id="ABXU01000030">
    <property type="protein sequence ID" value="EEB33796.1"/>
    <property type="molecule type" value="Genomic_DNA"/>
</dbReference>
<feature type="transmembrane region" description="Helical" evidence="1">
    <location>
        <begin position="59"/>
        <end position="82"/>
    </location>
</feature>
<accession>B6WTA6</accession>
<dbReference type="HOGENOM" id="CLU_1493925_0_0_7"/>
<sequence>MDFDELKKDYTLQQHEGRVQAALDSNKGMIEFSKMSLRGATILNGTAAVAIIYSKQVWWYSAALWFGGGAFLAVLATGMTYLTQWLLFETWRPALMGGVMKITPVPPETIAQTRGDRRELSTVVRLQLEADPPYWTVRYSAIGRVISIILVLISFVCFGLGLFDAYSLLEQQPTIAPQEP</sequence>